<dbReference type="Proteomes" id="UP000791440">
    <property type="component" value="Unassembled WGS sequence"/>
</dbReference>
<reference evidence="2" key="2">
    <citation type="submission" date="2020-12" db="EMBL/GenBank/DDBJ databases">
        <authorList>
            <person name="Kanost M."/>
        </authorList>
    </citation>
    <scope>NUCLEOTIDE SEQUENCE</scope>
</reference>
<feature type="domain" description="Reverse transcriptase" evidence="1">
    <location>
        <begin position="241"/>
        <end position="458"/>
    </location>
</feature>
<dbReference type="Pfam" id="PF00078">
    <property type="entry name" value="RVT_1"/>
    <property type="match status" value="1"/>
</dbReference>
<dbReference type="AlphaFoldDB" id="A0A921ZK78"/>
<gene>
    <name evidence="2" type="ORF">O3G_MSEX011287</name>
</gene>
<proteinExistence type="predicted"/>
<dbReference type="PANTHER" id="PTHR35450:SF2">
    <property type="entry name" value="REVERSE TRANSCRIPTASE DOMAIN-CONTAINING PROTEIN"/>
    <property type="match status" value="1"/>
</dbReference>
<protein>
    <recommendedName>
        <fullName evidence="1">Reverse transcriptase domain-containing protein</fullName>
    </recommendedName>
</protein>
<comment type="caution">
    <text evidence="2">The sequence shown here is derived from an EMBL/GenBank/DDBJ whole genome shotgun (WGS) entry which is preliminary data.</text>
</comment>
<organism evidence="2 3">
    <name type="scientific">Manduca sexta</name>
    <name type="common">Tobacco hawkmoth</name>
    <name type="synonym">Tobacco hornworm</name>
    <dbReference type="NCBI Taxonomy" id="7130"/>
    <lineage>
        <taxon>Eukaryota</taxon>
        <taxon>Metazoa</taxon>
        <taxon>Ecdysozoa</taxon>
        <taxon>Arthropoda</taxon>
        <taxon>Hexapoda</taxon>
        <taxon>Insecta</taxon>
        <taxon>Pterygota</taxon>
        <taxon>Neoptera</taxon>
        <taxon>Endopterygota</taxon>
        <taxon>Lepidoptera</taxon>
        <taxon>Glossata</taxon>
        <taxon>Ditrysia</taxon>
        <taxon>Bombycoidea</taxon>
        <taxon>Sphingidae</taxon>
        <taxon>Sphinginae</taxon>
        <taxon>Sphingini</taxon>
        <taxon>Manduca</taxon>
    </lineage>
</organism>
<dbReference type="PROSITE" id="PS51257">
    <property type="entry name" value="PROKAR_LIPOPROTEIN"/>
    <property type="match status" value="1"/>
</dbReference>
<reference evidence="2" key="1">
    <citation type="journal article" date="2016" name="Insect Biochem. Mol. Biol.">
        <title>Multifaceted biological insights from a draft genome sequence of the tobacco hornworm moth, Manduca sexta.</title>
        <authorList>
            <person name="Kanost M.R."/>
            <person name="Arrese E.L."/>
            <person name="Cao X."/>
            <person name="Chen Y.R."/>
            <person name="Chellapilla S."/>
            <person name="Goldsmith M.R."/>
            <person name="Grosse-Wilde E."/>
            <person name="Heckel D.G."/>
            <person name="Herndon N."/>
            <person name="Jiang H."/>
            <person name="Papanicolaou A."/>
            <person name="Qu J."/>
            <person name="Soulages J.L."/>
            <person name="Vogel H."/>
            <person name="Walters J."/>
            <person name="Waterhouse R.M."/>
            <person name="Ahn S.J."/>
            <person name="Almeida F.C."/>
            <person name="An C."/>
            <person name="Aqrawi P."/>
            <person name="Bretschneider A."/>
            <person name="Bryant W.B."/>
            <person name="Bucks S."/>
            <person name="Chao H."/>
            <person name="Chevignon G."/>
            <person name="Christen J.M."/>
            <person name="Clarke D.F."/>
            <person name="Dittmer N.T."/>
            <person name="Ferguson L.C.F."/>
            <person name="Garavelou S."/>
            <person name="Gordon K.H.J."/>
            <person name="Gunaratna R.T."/>
            <person name="Han Y."/>
            <person name="Hauser F."/>
            <person name="He Y."/>
            <person name="Heidel-Fischer H."/>
            <person name="Hirsh A."/>
            <person name="Hu Y."/>
            <person name="Jiang H."/>
            <person name="Kalra D."/>
            <person name="Klinner C."/>
            <person name="Konig C."/>
            <person name="Kovar C."/>
            <person name="Kroll A.R."/>
            <person name="Kuwar S.S."/>
            <person name="Lee S.L."/>
            <person name="Lehman R."/>
            <person name="Li K."/>
            <person name="Li Z."/>
            <person name="Liang H."/>
            <person name="Lovelace S."/>
            <person name="Lu Z."/>
            <person name="Mansfield J.H."/>
            <person name="McCulloch K.J."/>
            <person name="Mathew T."/>
            <person name="Morton B."/>
            <person name="Muzny D.M."/>
            <person name="Neunemann D."/>
            <person name="Ongeri F."/>
            <person name="Pauchet Y."/>
            <person name="Pu L.L."/>
            <person name="Pyrousis I."/>
            <person name="Rao X.J."/>
            <person name="Redding A."/>
            <person name="Roesel C."/>
            <person name="Sanchez-Gracia A."/>
            <person name="Schaack S."/>
            <person name="Shukla A."/>
            <person name="Tetreau G."/>
            <person name="Wang Y."/>
            <person name="Xiong G.H."/>
            <person name="Traut W."/>
            <person name="Walsh T.K."/>
            <person name="Worley K.C."/>
            <person name="Wu D."/>
            <person name="Wu W."/>
            <person name="Wu Y.Q."/>
            <person name="Zhang X."/>
            <person name="Zou Z."/>
            <person name="Zucker H."/>
            <person name="Briscoe A.D."/>
            <person name="Burmester T."/>
            <person name="Clem R.J."/>
            <person name="Feyereisen R."/>
            <person name="Grimmelikhuijzen C.J.P."/>
            <person name="Hamodrakas S.J."/>
            <person name="Hansson B.S."/>
            <person name="Huguet E."/>
            <person name="Jermiin L.S."/>
            <person name="Lan Q."/>
            <person name="Lehman H.K."/>
            <person name="Lorenzen M."/>
            <person name="Merzendorfer H."/>
            <person name="Michalopoulos I."/>
            <person name="Morton D.B."/>
            <person name="Muthukrishnan S."/>
            <person name="Oakeshott J.G."/>
            <person name="Palmer W."/>
            <person name="Park Y."/>
            <person name="Passarelli A.L."/>
            <person name="Rozas J."/>
            <person name="Schwartz L.M."/>
            <person name="Smith W."/>
            <person name="Southgate A."/>
            <person name="Vilcinskas A."/>
            <person name="Vogt R."/>
            <person name="Wang P."/>
            <person name="Werren J."/>
            <person name="Yu X.Q."/>
            <person name="Zhou J.J."/>
            <person name="Brown S.J."/>
            <person name="Scherer S.E."/>
            <person name="Richards S."/>
            <person name="Blissard G.W."/>
        </authorList>
    </citation>
    <scope>NUCLEOTIDE SEQUENCE</scope>
</reference>
<sequence>MESSRDLVDTHSILYCAAVAACRVANVKFPIGNKTTRVVATKPAWQHRIEKRINSAQTLIAKLIAFQGGNCRLRIMRFMVQAFSGTNINSQDYRLWITECIDFFKQKVYAWANRIRRYRKRWDRFQQNRTFQSDQKRVYRCWENSTQGVADGRLPSARDMHNYWTNIWSSPVSHTEASWFGVVDRACETIRAMEAISVSPVDVLAAIRPTQNWKAPGPDGLYNFWLKWFPSSHARLAAQFQNALDGGSLPTFMTTGVTHLLFKSGCTTDPKNYRPITCLPTIYKPLTSILRYKITNHFTTNNILFPGQTGCKIGSRGTKELLLIDMTICQQARHNRQNLSAAWIDYKKAYDSVPHTWLLRVLNLYKVGTNLCNLLGSCMGQWTTVLRYPGGLIPAECDEPIRIKRGIFQGDSLSPLWFCMALNPLSTLLLDSGLGYRLRRGSEPISHLLYMDDLKLFA</sequence>
<dbReference type="EMBL" id="JH668615">
    <property type="protein sequence ID" value="KAG6459255.1"/>
    <property type="molecule type" value="Genomic_DNA"/>
</dbReference>
<dbReference type="CDD" id="cd01650">
    <property type="entry name" value="RT_nLTR_like"/>
    <property type="match status" value="1"/>
</dbReference>
<accession>A0A921ZK78</accession>
<evidence type="ECO:0000259" key="1">
    <source>
        <dbReference type="PROSITE" id="PS50878"/>
    </source>
</evidence>
<dbReference type="InterPro" id="IPR000477">
    <property type="entry name" value="RT_dom"/>
</dbReference>
<dbReference type="PANTHER" id="PTHR35450">
    <property type="entry name" value="REVERSE TRANSCRIPTASE DOMAIN-CONTAINING PROTEIN"/>
    <property type="match status" value="1"/>
</dbReference>
<name>A0A921ZK78_MANSE</name>
<keyword evidence="3" id="KW-1185">Reference proteome</keyword>
<evidence type="ECO:0000313" key="3">
    <source>
        <dbReference type="Proteomes" id="UP000791440"/>
    </source>
</evidence>
<dbReference type="PROSITE" id="PS50878">
    <property type="entry name" value="RT_POL"/>
    <property type="match status" value="1"/>
</dbReference>
<evidence type="ECO:0000313" key="2">
    <source>
        <dbReference type="EMBL" id="KAG6459255.1"/>
    </source>
</evidence>